<reference evidence="4 5" key="1">
    <citation type="submission" date="2013-08" db="EMBL/GenBank/DDBJ databases">
        <title>The genome sequence of Knoellia aerolata.</title>
        <authorList>
            <person name="Zhu W."/>
            <person name="Wang G."/>
        </authorList>
    </citation>
    <scope>NUCLEOTIDE SEQUENCE [LARGE SCALE GENOMIC DNA]</scope>
    <source>
        <strain evidence="4 5">DSM 18566</strain>
    </source>
</reference>
<dbReference type="InterPro" id="IPR006047">
    <property type="entry name" value="GH13_cat_dom"/>
</dbReference>
<dbReference type="AlphaFoldDB" id="A0A0A0JW51"/>
<feature type="domain" description="Glycosyl hydrolase family 13 catalytic" evidence="3">
    <location>
        <begin position="34"/>
        <end position="461"/>
    </location>
</feature>
<evidence type="ECO:0000313" key="5">
    <source>
        <dbReference type="Proteomes" id="UP000030013"/>
    </source>
</evidence>
<name>A0A0A0JW51_9MICO</name>
<dbReference type="EMBL" id="AVPL01000045">
    <property type="protein sequence ID" value="KGN40322.1"/>
    <property type="molecule type" value="Genomic_DNA"/>
</dbReference>
<dbReference type="Gene3D" id="3.20.20.80">
    <property type="entry name" value="Glycosidases"/>
    <property type="match status" value="1"/>
</dbReference>
<dbReference type="SUPFAM" id="SSF51445">
    <property type="entry name" value="(Trans)glycosidases"/>
    <property type="match status" value="1"/>
</dbReference>
<comment type="similarity">
    <text evidence="1">Belongs to the glycosyl hydrolase 13 family.</text>
</comment>
<dbReference type="PANTHER" id="PTHR10357">
    <property type="entry name" value="ALPHA-AMYLASE FAMILY MEMBER"/>
    <property type="match status" value="1"/>
</dbReference>
<proteinExistence type="inferred from homology"/>
<evidence type="ECO:0000256" key="2">
    <source>
        <dbReference type="SAM" id="MobiDB-lite"/>
    </source>
</evidence>
<evidence type="ECO:0000313" key="4">
    <source>
        <dbReference type="EMBL" id="KGN40322.1"/>
    </source>
</evidence>
<keyword evidence="5" id="KW-1185">Reference proteome</keyword>
<dbReference type="SMART" id="SM00642">
    <property type="entry name" value="Aamy"/>
    <property type="match status" value="1"/>
</dbReference>
<dbReference type="Proteomes" id="UP000030013">
    <property type="component" value="Unassembled WGS sequence"/>
</dbReference>
<sequence>MGSVTQTTPDVLRTTLHPADPADAPWWRDAVIYQIYPRSWSDSDGDGIGDLPGITARLPYLRDLGVDAVWLSPFYVSPMNDAGYDVANYRDIDPLFGSLADADALIAGAHDLGIKVLVDLVPNHSSSEHEWFRAALASPPGSPERSRYIFRDGRGEGGVEPPNNWPSVFGGAGWTRVTEADGTPGQWYLHIFDTTQPDYDWNNPEIGDEFVSILEFWCARGVDGFRVDVANALVKEDGLPDFDGPLQAFDATDHNPEAALPSPPGEQAEVDDEGPRAPMWDQEGVHEIYRRWRAVLDAQPSPQRILCAEAWVKPGHRLARYVRPDEMHQAFNFDFLDTHWDAASLRAVIEHSYRDNDAVGAPTTWVLSNHDVVRHASRLGLDQSLPRPNGIAADRAQPDTALGLRRARAATMLMLALPGSAYVYQGEELGLPESTDMPHEFRQDPTFFRTQGKEIGRDGCRVPMPWVKDAPSHGFGPSDRTWLPQPESYGAYAVDQQAGVEGSTLELYRSLLAARRAGRLGLGAASWHELSGDGVVALVNSSGDDSRRTLALVNLGSEPVRLPDGAQVTHRSGELTPDGLVPTDVAVWAVL</sequence>
<dbReference type="GO" id="GO:0004556">
    <property type="term" value="F:alpha-amylase activity"/>
    <property type="evidence" value="ECO:0007669"/>
    <property type="project" value="TreeGrafter"/>
</dbReference>
<dbReference type="RefSeq" id="WP_052113068.1">
    <property type="nucleotide sequence ID" value="NZ_AVPL01000045.1"/>
</dbReference>
<dbReference type="InterPro" id="IPR017853">
    <property type="entry name" value="GH"/>
</dbReference>
<evidence type="ECO:0000259" key="3">
    <source>
        <dbReference type="SMART" id="SM00642"/>
    </source>
</evidence>
<organism evidence="4 5">
    <name type="scientific">Knoellia aerolata DSM 18566</name>
    <dbReference type="NCBI Taxonomy" id="1385519"/>
    <lineage>
        <taxon>Bacteria</taxon>
        <taxon>Bacillati</taxon>
        <taxon>Actinomycetota</taxon>
        <taxon>Actinomycetes</taxon>
        <taxon>Micrococcales</taxon>
        <taxon>Intrasporangiaceae</taxon>
        <taxon>Knoellia</taxon>
    </lineage>
</organism>
<dbReference type="OrthoDB" id="9043248at2"/>
<gene>
    <name evidence="4" type="ORF">N801_14915</name>
</gene>
<dbReference type="Pfam" id="PF00128">
    <property type="entry name" value="Alpha-amylase"/>
    <property type="match status" value="1"/>
</dbReference>
<comment type="caution">
    <text evidence="4">The sequence shown here is derived from an EMBL/GenBank/DDBJ whole genome shotgun (WGS) entry which is preliminary data.</text>
</comment>
<dbReference type="GO" id="GO:0009313">
    <property type="term" value="P:oligosaccharide catabolic process"/>
    <property type="evidence" value="ECO:0007669"/>
    <property type="project" value="TreeGrafter"/>
</dbReference>
<dbReference type="eggNOG" id="COG0366">
    <property type="taxonomic scope" value="Bacteria"/>
</dbReference>
<dbReference type="CDD" id="cd11332">
    <property type="entry name" value="AmyAc_OligoGlu_TS"/>
    <property type="match status" value="1"/>
</dbReference>
<dbReference type="Gene3D" id="3.90.400.10">
    <property type="entry name" value="Oligo-1,6-glucosidase, Domain 2"/>
    <property type="match status" value="1"/>
</dbReference>
<protein>
    <submittedName>
        <fullName evidence="4">Alpha-glucosidase</fullName>
    </submittedName>
</protein>
<evidence type="ECO:0000256" key="1">
    <source>
        <dbReference type="ARBA" id="ARBA00008061"/>
    </source>
</evidence>
<dbReference type="PANTHER" id="PTHR10357:SF179">
    <property type="entry name" value="NEUTRAL AND BASIC AMINO ACID TRANSPORT PROTEIN RBAT"/>
    <property type="match status" value="1"/>
</dbReference>
<feature type="region of interest" description="Disordered" evidence="2">
    <location>
        <begin position="250"/>
        <end position="277"/>
    </location>
</feature>
<accession>A0A0A0JW51</accession>
<dbReference type="InterPro" id="IPR045857">
    <property type="entry name" value="O16G_dom_2"/>
</dbReference>
<dbReference type="STRING" id="1385519.N801_14915"/>